<keyword evidence="8 13" id="KW-1133">Transmembrane helix</keyword>
<evidence type="ECO:0000256" key="13">
    <source>
        <dbReference type="SAM" id="Phobius"/>
    </source>
</evidence>
<evidence type="ECO:0000313" key="15">
    <source>
        <dbReference type="Proteomes" id="UP001142055"/>
    </source>
</evidence>
<accession>A0A9Q0RIH7</accession>
<dbReference type="PANTHER" id="PTHR12939:SF10">
    <property type="entry name" value="EG:4F1.1 PROTEIN"/>
    <property type="match status" value="1"/>
</dbReference>
<dbReference type="GO" id="GO:0042383">
    <property type="term" value="C:sarcolemma"/>
    <property type="evidence" value="ECO:0007669"/>
    <property type="project" value="UniProtKB-SubCell"/>
</dbReference>
<evidence type="ECO:0000256" key="6">
    <source>
        <dbReference type="ARBA" id="ARBA00022692"/>
    </source>
</evidence>
<dbReference type="OMA" id="LASTHCW"/>
<keyword evidence="10" id="KW-1015">Disulfide bond</keyword>
<comment type="caution">
    <text evidence="14">The sequence shown here is derived from an EMBL/GenBank/DDBJ whole genome shotgun (WGS) entry which is preliminary data.</text>
</comment>
<dbReference type="GO" id="GO:0016012">
    <property type="term" value="C:sarcoglycan complex"/>
    <property type="evidence" value="ECO:0007669"/>
    <property type="project" value="InterPro"/>
</dbReference>
<reference evidence="14" key="1">
    <citation type="submission" date="2022-12" db="EMBL/GenBank/DDBJ databases">
        <title>Genome assemblies of Blomia tropicalis.</title>
        <authorList>
            <person name="Cui Y."/>
        </authorList>
    </citation>
    <scope>NUCLEOTIDE SEQUENCE</scope>
    <source>
        <tissue evidence="14">Adult mites</tissue>
    </source>
</reference>
<evidence type="ECO:0000256" key="4">
    <source>
        <dbReference type="ARBA" id="ARBA00022475"/>
    </source>
</evidence>
<keyword evidence="15" id="KW-1185">Reference proteome</keyword>
<gene>
    <name evidence="14" type="ORF">RDWZM_010176</name>
</gene>
<evidence type="ECO:0000256" key="5">
    <source>
        <dbReference type="ARBA" id="ARBA00022490"/>
    </source>
</evidence>
<name>A0A9Q0RIH7_BLOTA</name>
<keyword evidence="4" id="KW-1003">Cell membrane</keyword>
<dbReference type="InterPro" id="IPR006875">
    <property type="entry name" value="Sarcoglycan"/>
</dbReference>
<sequence length="347" mass="38414">MTSIELTSRHGTNLETHRSKVVHFYGSNYGTTPWPHRTPPPGTTTTTTTVLWFPSTQLCILAVTLCVLVTFNAVLVLWILSHLNFETFKIEESKLIDANRHASQRLSGKLSINGGLRLDGDLLQAKSLSSTNLGQLQMIAPTGIMFGSVILPLNQTANYSMLSRACLKANKDRIVAYTNRMVIRAASDDNLLLLLQDDSGPVLGIDSIQWKGSTGLNMNGSSIQVPKIESNNQELFLYSPTQPMLIRGTRSVRLEAKTNNGLNQSTATIKMLGDRIHFHSKHRKIELNVSNIRFSDRLFIVHASKYGSTYPSIGQMCLCANSGRLFIAPPHRPHTCHTAAIRQCAFN</sequence>
<keyword evidence="7" id="KW-0735">Signal-anchor</keyword>
<evidence type="ECO:0000313" key="14">
    <source>
        <dbReference type="EMBL" id="KAJ6215676.1"/>
    </source>
</evidence>
<dbReference type="Pfam" id="PF04790">
    <property type="entry name" value="Sarcoglycan_1"/>
    <property type="match status" value="1"/>
</dbReference>
<keyword evidence="5" id="KW-0963">Cytoplasm</keyword>
<keyword evidence="12" id="KW-0206">Cytoskeleton</keyword>
<comment type="subcellular location">
    <subcellularLocation>
        <location evidence="2">Cell membrane</location>
        <location evidence="2">Sarcolemma</location>
        <topology evidence="2">Single-pass type II membrane protein</topology>
    </subcellularLocation>
    <subcellularLocation>
        <location evidence="1">Cytoplasm</location>
        <location evidence="1">Cytoskeleton</location>
    </subcellularLocation>
</comment>
<evidence type="ECO:0008006" key="16">
    <source>
        <dbReference type="Google" id="ProtNLM"/>
    </source>
</evidence>
<comment type="similarity">
    <text evidence="3">Belongs to the sarcoglycan beta/delta/gamma/zeta family.</text>
</comment>
<evidence type="ECO:0000256" key="10">
    <source>
        <dbReference type="ARBA" id="ARBA00023157"/>
    </source>
</evidence>
<evidence type="ECO:0000256" key="7">
    <source>
        <dbReference type="ARBA" id="ARBA00022968"/>
    </source>
</evidence>
<evidence type="ECO:0000256" key="12">
    <source>
        <dbReference type="ARBA" id="ARBA00023212"/>
    </source>
</evidence>
<dbReference type="GO" id="GO:0005856">
    <property type="term" value="C:cytoskeleton"/>
    <property type="evidence" value="ECO:0007669"/>
    <property type="project" value="UniProtKB-SubCell"/>
</dbReference>
<organism evidence="14 15">
    <name type="scientific">Blomia tropicalis</name>
    <name type="common">Mite</name>
    <dbReference type="NCBI Taxonomy" id="40697"/>
    <lineage>
        <taxon>Eukaryota</taxon>
        <taxon>Metazoa</taxon>
        <taxon>Ecdysozoa</taxon>
        <taxon>Arthropoda</taxon>
        <taxon>Chelicerata</taxon>
        <taxon>Arachnida</taxon>
        <taxon>Acari</taxon>
        <taxon>Acariformes</taxon>
        <taxon>Sarcoptiformes</taxon>
        <taxon>Astigmata</taxon>
        <taxon>Glycyphagoidea</taxon>
        <taxon>Echimyopodidae</taxon>
        <taxon>Blomia</taxon>
    </lineage>
</organism>
<evidence type="ECO:0000256" key="1">
    <source>
        <dbReference type="ARBA" id="ARBA00004245"/>
    </source>
</evidence>
<dbReference type="PANTHER" id="PTHR12939">
    <property type="entry name" value="SARCOGLYCAN"/>
    <property type="match status" value="1"/>
</dbReference>
<evidence type="ECO:0000256" key="2">
    <source>
        <dbReference type="ARBA" id="ARBA00004274"/>
    </source>
</evidence>
<evidence type="ECO:0000256" key="8">
    <source>
        <dbReference type="ARBA" id="ARBA00022989"/>
    </source>
</evidence>
<keyword evidence="9 13" id="KW-0472">Membrane</keyword>
<evidence type="ECO:0000256" key="11">
    <source>
        <dbReference type="ARBA" id="ARBA00023180"/>
    </source>
</evidence>
<dbReference type="Proteomes" id="UP001142055">
    <property type="component" value="Chromosome 4"/>
</dbReference>
<evidence type="ECO:0000256" key="9">
    <source>
        <dbReference type="ARBA" id="ARBA00023136"/>
    </source>
</evidence>
<evidence type="ECO:0000256" key="3">
    <source>
        <dbReference type="ARBA" id="ARBA00007574"/>
    </source>
</evidence>
<protein>
    <recommendedName>
        <fullName evidence="16">Delta-sarcoglycan</fullName>
    </recommendedName>
</protein>
<dbReference type="InterPro" id="IPR039972">
    <property type="entry name" value="Sarcoglycan_gamma/delta/zeta"/>
</dbReference>
<proteinExistence type="inferred from homology"/>
<dbReference type="EMBL" id="JAPWDV010000004">
    <property type="protein sequence ID" value="KAJ6215676.1"/>
    <property type="molecule type" value="Genomic_DNA"/>
</dbReference>
<feature type="transmembrane region" description="Helical" evidence="13">
    <location>
        <begin position="58"/>
        <end position="80"/>
    </location>
</feature>
<keyword evidence="6 13" id="KW-0812">Transmembrane</keyword>
<keyword evidence="11" id="KW-0325">Glycoprotein</keyword>
<dbReference type="AlphaFoldDB" id="A0A9Q0RIH7"/>